<dbReference type="InterPro" id="IPR023168">
    <property type="entry name" value="GatB_Yqey_C_2"/>
</dbReference>
<dbReference type="SUPFAM" id="SSF89095">
    <property type="entry name" value="GatB/YqeY motif"/>
    <property type="match status" value="1"/>
</dbReference>
<name>A0A1F5WQJ3_9BACT</name>
<sequence length="154" mass="16872">MTDGLGKKIEEELKVSMKAGEALKVSTLRMAQSAIKNKEIALLKKDTGLSDDEIGEVIKSEVKKRRDAADEFAKGGRAELALKEKAEIEILRVYLPAEISDEDLERILKDGIREVAAAGEKDFAKVMKVSMQILKGKASGDRISTVLKKLLSSL</sequence>
<gene>
    <name evidence="1" type="ORF">A3F23_03825</name>
</gene>
<proteinExistence type="predicted"/>
<dbReference type="GO" id="GO:0016884">
    <property type="term" value="F:carbon-nitrogen ligase activity, with glutamine as amido-N-donor"/>
    <property type="evidence" value="ECO:0007669"/>
    <property type="project" value="InterPro"/>
</dbReference>
<organism evidence="1 2">
    <name type="scientific">Candidatus Giovannonibacteria bacterium RIFCSPHIGHO2_12_FULL_43_15</name>
    <dbReference type="NCBI Taxonomy" id="1798341"/>
    <lineage>
        <taxon>Bacteria</taxon>
        <taxon>Candidatus Giovannoniibacteriota</taxon>
    </lineage>
</organism>
<dbReference type="Proteomes" id="UP000177723">
    <property type="component" value="Unassembled WGS sequence"/>
</dbReference>
<reference evidence="1 2" key="1">
    <citation type="journal article" date="2016" name="Nat. Commun.">
        <title>Thousands of microbial genomes shed light on interconnected biogeochemical processes in an aquifer system.</title>
        <authorList>
            <person name="Anantharaman K."/>
            <person name="Brown C.T."/>
            <person name="Hug L.A."/>
            <person name="Sharon I."/>
            <person name="Castelle C.J."/>
            <person name="Probst A.J."/>
            <person name="Thomas B.C."/>
            <person name="Singh A."/>
            <person name="Wilkins M.J."/>
            <person name="Karaoz U."/>
            <person name="Brodie E.L."/>
            <person name="Williams K.H."/>
            <person name="Hubbard S.S."/>
            <person name="Banfield J.F."/>
        </authorList>
    </citation>
    <scope>NUCLEOTIDE SEQUENCE [LARGE SCALE GENOMIC DNA]</scope>
</reference>
<dbReference type="InterPro" id="IPR003789">
    <property type="entry name" value="Asn/Gln_tRNA_amidoTrase-B-like"/>
</dbReference>
<dbReference type="Gene3D" id="1.10.10.410">
    <property type="match status" value="1"/>
</dbReference>
<dbReference type="EMBL" id="MFHT01000008">
    <property type="protein sequence ID" value="OGF77942.1"/>
    <property type="molecule type" value="Genomic_DNA"/>
</dbReference>
<dbReference type="InterPro" id="IPR019004">
    <property type="entry name" value="YqeY/Aim41"/>
</dbReference>
<comment type="caution">
    <text evidence="1">The sequence shown here is derived from an EMBL/GenBank/DDBJ whole genome shotgun (WGS) entry which is preliminary data.</text>
</comment>
<dbReference type="PANTHER" id="PTHR28055:SF1">
    <property type="entry name" value="ALTERED INHERITANCE OF MITOCHONDRIA PROTEIN 41, MITOCHONDRIAL"/>
    <property type="match status" value="1"/>
</dbReference>
<dbReference type="AlphaFoldDB" id="A0A1F5WQJ3"/>
<dbReference type="Gene3D" id="1.10.1510.10">
    <property type="entry name" value="Uncharacterised protein YqeY/AIM41 PF09424, N-terminal domain"/>
    <property type="match status" value="1"/>
</dbReference>
<dbReference type="PANTHER" id="PTHR28055">
    <property type="entry name" value="ALTERED INHERITANCE OF MITOCHONDRIA PROTEIN 41, MITOCHONDRIAL"/>
    <property type="match status" value="1"/>
</dbReference>
<evidence type="ECO:0000313" key="1">
    <source>
        <dbReference type="EMBL" id="OGF77942.1"/>
    </source>
</evidence>
<protein>
    <recommendedName>
        <fullName evidence="3">Glutamyl-tRNA amidotransferase</fullName>
    </recommendedName>
</protein>
<evidence type="ECO:0008006" key="3">
    <source>
        <dbReference type="Google" id="ProtNLM"/>
    </source>
</evidence>
<accession>A0A1F5WQJ3</accession>
<dbReference type="Pfam" id="PF09424">
    <property type="entry name" value="YqeY"/>
    <property type="match status" value="1"/>
</dbReference>
<evidence type="ECO:0000313" key="2">
    <source>
        <dbReference type="Proteomes" id="UP000177723"/>
    </source>
</evidence>
<dbReference type="InterPro" id="IPR042184">
    <property type="entry name" value="YqeY/Aim41_N"/>
</dbReference>